<dbReference type="OrthoDB" id="6511158at2759"/>
<dbReference type="PROSITE" id="PS50189">
    <property type="entry name" value="NTR"/>
    <property type="match status" value="1"/>
</dbReference>
<evidence type="ECO:0000259" key="7">
    <source>
        <dbReference type="PROSITE" id="PS50189"/>
    </source>
</evidence>
<comment type="caution">
    <text evidence="8">The sequence shown here is derived from an EMBL/GenBank/DDBJ whole genome shotgun (WGS) entry which is preliminary data.</text>
</comment>
<accession>A0A1Y3BSW7</accession>
<dbReference type="Proteomes" id="UP000194236">
    <property type="component" value="Unassembled WGS sequence"/>
</dbReference>
<feature type="signal peptide" evidence="6">
    <location>
        <begin position="1"/>
        <end position="26"/>
    </location>
</feature>
<comment type="subcellular location">
    <subcellularLocation>
        <location evidence="1">Secreted</location>
    </subcellularLocation>
</comment>
<dbReference type="InterPro" id="IPR008993">
    <property type="entry name" value="TIMP-like_OB-fold"/>
</dbReference>
<evidence type="ECO:0000313" key="9">
    <source>
        <dbReference type="Proteomes" id="UP000194236"/>
    </source>
</evidence>
<dbReference type="Pfam" id="PF00965">
    <property type="entry name" value="TIMP"/>
    <property type="match status" value="1"/>
</dbReference>
<organism evidence="8 9">
    <name type="scientific">Euroglyphus maynei</name>
    <name type="common">Mayne's house dust mite</name>
    <dbReference type="NCBI Taxonomy" id="6958"/>
    <lineage>
        <taxon>Eukaryota</taxon>
        <taxon>Metazoa</taxon>
        <taxon>Ecdysozoa</taxon>
        <taxon>Arthropoda</taxon>
        <taxon>Chelicerata</taxon>
        <taxon>Arachnida</taxon>
        <taxon>Acari</taxon>
        <taxon>Acariformes</taxon>
        <taxon>Sarcoptiformes</taxon>
        <taxon>Astigmata</taxon>
        <taxon>Psoroptidia</taxon>
        <taxon>Analgoidea</taxon>
        <taxon>Pyroglyphidae</taxon>
        <taxon>Pyroglyphinae</taxon>
        <taxon>Euroglyphus</taxon>
    </lineage>
</organism>
<dbReference type="PANTHER" id="PTHR11844:SF25">
    <property type="entry name" value="NTR DOMAIN-CONTAINING PROTEIN"/>
    <property type="match status" value="1"/>
</dbReference>
<feature type="non-terminal residue" evidence="8">
    <location>
        <position position="173"/>
    </location>
</feature>
<dbReference type="GO" id="GO:0051045">
    <property type="term" value="P:negative regulation of membrane protein ectodomain proteolysis"/>
    <property type="evidence" value="ECO:0007669"/>
    <property type="project" value="TreeGrafter"/>
</dbReference>
<keyword evidence="2" id="KW-0964">Secreted</keyword>
<dbReference type="GO" id="GO:0008191">
    <property type="term" value="F:metalloendopeptidase inhibitor activity"/>
    <property type="evidence" value="ECO:0007669"/>
    <property type="project" value="InterPro"/>
</dbReference>
<protein>
    <recommendedName>
        <fullName evidence="7">NTR domain-containing protein</fullName>
    </recommendedName>
</protein>
<evidence type="ECO:0000256" key="2">
    <source>
        <dbReference type="ARBA" id="ARBA00022525"/>
    </source>
</evidence>
<evidence type="ECO:0000256" key="6">
    <source>
        <dbReference type="SAM" id="SignalP"/>
    </source>
</evidence>
<dbReference type="InterPro" id="IPR001134">
    <property type="entry name" value="Netrin_domain"/>
</dbReference>
<dbReference type="AlphaFoldDB" id="A0A1Y3BSW7"/>
<dbReference type="GO" id="GO:0046872">
    <property type="term" value="F:metal ion binding"/>
    <property type="evidence" value="ECO:0007669"/>
    <property type="project" value="UniProtKB-KW"/>
</dbReference>
<evidence type="ECO:0000256" key="5">
    <source>
        <dbReference type="PIRSR" id="PIRSR601820-3"/>
    </source>
</evidence>
<feature type="disulfide bond" evidence="5">
    <location>
        <begin position="27"/>
        <end position="93"/>
    </location>
</feature>
<keyword evidence="3 5" id="KW-1015">Disulfide bond</keyword>
<dbReference type="GO" id="GO:0002020">
    <property type="term" value="F:protease binding"/>
    <property type="evidence" value="ECO:0007669"/>
    <property type="project" value="TreeGrafter"/>
</dbReference>
<feature type="binding site" evidence="4">
    <location>
        <position position="27"/>
    </location>
    <ligand>
        <name>Zn(2+)</name>
        <dbReference type="ChEBI" id="CHEBI:29105"/>
        <note>ligand shared with metalloproteinase partner</note>
    </ligand>
</feature>
<dbReference type="InterPro" id="IPR001820">
    <property type="entry name" value="TIMP"/>
</dbReference>
<dbReference type="GO" id="GO:0031012">
    <property type="term" value="C:extracellular matrix"/>
    <property type="evidence" value="ECO:0007669"/>
    <property type="project" value="TreeGrafter"/>
</dbReference>
<name>A0A1Y3BSW7_EURMA</name>
<dbReference type="GO" id="GO:0005615">
    <property type="term" value="C:extracellular space"/>
    <property type="evidence" value="ECO:0007669"/>
    <property type="project" value="TreeGrafter"/>
</dbReference>
<reference evidence="8 9" key="1">
    <citation type="submission" date="2017-03" db="EMBL/GenBank/DDBJ databases">
        <title>Genome Survey of Euroglyphus maynei.</title>
        <authorList>
            <person name="Arlian L.G."/>
            <person name="Morgan M.S."/>
            <person name="Rider S.D."/>
        </authorList>
    </citation>
    <scope>NUCLEOTIDE SEQUENCE [LARGE SCALE GENOMIC DNA]</scope>
    <source>
        <strain evidence="8">Arlian Lab</strain>
        <tissue evidence="8">Whole body</tissue>
    </source>
</reference>
<feature type="chain" id="PRO_5012147032" description="NTR domain-containing protein" evidence="6">
    <location>
        <begin position="27"/>
        <end position="173"/>
    </location>
</feature>
<dbReference type="PANTHER" id="PTHR11844">
    <property type="entry name" value="METALLOPROTEASE INHIBITOR"/>
    <property type="match status" value="1"/>
</dbReference>
<feature type="disulfide bond" evidence="5">
    <location>
        <begin position="29"/>
        <end position="121"/>
    </location>
</feature>
<dbReference type="Gene3D" id="2.40.50.120">
    <property type="match status" value="1"/>
</dbReference>
<keyword evidence="4" id="KW-0479">Metal-binding</keyword>
<sequence>MAKHNGQTIALIIMAVMATWIGIIEACSCLAQSDQPRYCGTDFFALLLITDEQTNDKSMSREYHFQPISIISDKQRLLDTYNTLYTYSSSAACGVKLRPGDRYLIGGNVDRQHGRLLLQLCRSFVERYVRPSTVMTEDFQILLQHCGSSDQNENAVVIDKRIESIGHAGDARQ</sequence>
<evidence type="ECO:0000256" key="1">
    <source>
        <dbReference type="ARBA" id="ARBA00004613"/>
    </source>
</evidence>
<dbReference type="SUPFAM" id="SSF50242">
    <property type="entry name" value="TIMP-like"/>
    <property type="match status" value="1"/>
</dbReference>
<proteinExistence type="predicted"/>
<keyword evidence="9" id="KW-1185">Reference proteome</keyword>
<evidence type="ECO:0000313" key="8">
    <source>
        <dbReference type="EMBL" id="OTF84079.1"/>
    </source>
</evidence>
<gene>
    <name evidence="8" type="ORF">BLA29_009516</name>
</gene>
<keyword evidence="4" id="KW-0862">Zinc</keyword>
<feature type="domain" description="NTR" evidence="7">
    <location>
        <begin position="27"/>
        <end position="146"/>
    </location>
</feature>
<keyword evidence="6" id="KW-0732">Signal</keyword>
<evidence type="ECO:0000256" key="4">
    <source>
        <dbReference type="PIRSR" id="PIRSR601820-1"/>
    </source>
</evidence>
<evidence type="ECO:0000256" key="3">
    <source>
        <dbReference type="ARBA" id="ARBA00023157"/>
    </source>
</evidence>
<dbReference type="EMBL" id="MUJZ01000857">
    <property type="protein sequence ID" value="OTF84079.1"/>
    <property type="molecule type" value="Genomic_DNA"/>
</dbReference>